<accession>A9BSS0</accession>
<name>A9BSS0_DELAS</name>
<dbReference type="GeneID" id="43131498"/>
<dbReference type="EMBL" id="CP000884">
    <property type="protein sequence ID" value="ABX34075.1"/>
    <property type="molecule type" value="Genomic_DNA"/>
</dbReference>
<reference evidence="1 2" key="1">
    <citation type="journal article" date="2004" name="Appl. Environ. Microbiol.">
        <title>Mineralization of individual congeners of linear alkylbenzenesulfonate by defined pairs of heterotrophic bacteria.</title>
        <authorList>
            <person name="Schleheck D."/>
            <person name="Knepper T.P."/>
            <person name="Fischer K."/>
            <person name="Cook A.M."/>
        </authorList>
    </citation>
    <scope>NUCLEOTIDE SEQUENCE [LARGE SCALE GENOMIC DNA]</scope>
    <source>
        <strain evidence="2">DSM 14801 / SPH-1</strain>
    </source>
</reference>
<dbReference type="KEGG" id="dac:Daci_1431"/>
<dbReference type="RefSeq" id="WP_012203361.1">
    <property type="nucleotide sequence ID" value="NC_010002.1"/>
</dbReference>
<dbReference type="Proteomes" id="UP000000784">
    <property type="component" value="Chromosome"/>
</dbReference>
<dbReference type="AlphaFoldDB" id="A9BSS0"/>
<sequence>MLGNLFEVLADRYKEHAYALPAKSYSKKNRNKTPEFDIFSPALVAHLYLSIENINIVRRGMISLYGQAYFIFPESREFCYLNVCDEYHMIAGQKEILMESLGADFFSTWKSAIAISGFGSSSEMDIIRAARSYGYI</sequence>
<gene>
    <name evidence="1" type="ordered locus">Daci_1431</name>
</gene>
<dbReference type="HOGENOM" id="CLU_1872038_0_0_4"/>
<evidence type="ECO:0000313" key="1">
    <source>
        <dbReference type="EMBL" id="ABX34075.1"/>
    </source>
</evidence>
<reference evidence="2" key="2">
    <citation type="submission" date="2007-11" db="EMBL/GenBank/DDBJ databases">
        <title>Complete sequence of Delftia acidovorans DSM 14801 / SPH-1.</title>
        <authorList>
            <person name="Copeland A."/>
            <person name="Lucas S."/>
            <person name="Lapidus A."/>
            <person name="Barry K."/>
            <person name="Glavina del Rio T."/>
            <person name="Dalin E."/>
            <person name="Tice H."/>
            <person name="Pitluck S."/>
            <person name="Lowry S."/>
            <person name="Clum A."/>
            <person name="Schmutz J."/>
            <person name="Larimer F."/>
            <person name="Land M."/>
            <person name="Hauser L."/>
            <person name="Kyrpides N."/>
            <person name="Kim E."/>
            <person name="Schleheck D."/>
            <person name="Richardson P."/>
        </authorList>
    </citation>
    <scope>NUCLEOTIDE SEQUENCE [LARGE SCALE GENOMIC DNA]</scope>
    <source>
        <strain evidence="2">DSM 14801 / SPH-1</strain>
    </source>
</reference>
<protein>
    <submittedName>
        <fullName evidence="1">Uncharacterized protein</fullName>
    </submittedName>
</protein>
<proteinExistence type="predicted"/>
<organism evidence="1 2">
    <name type="scientific">Delftia acidovorans (strain DSM 14801 / SPH-1)</name>
    <dbReference type="NCBI Taxonomy" id="398578"/>
    <lineage>
        <taxon>Bacteria</taxon>
        <taxon>Pseudomonadati</taxon>
        <taxon>Pseudomonadota</taxon>
        <taxon>Betaproteobacteria</taxon>
        <taxon>Burkholderiales</taxon>
        <taxon>Comamonadaceae</taxon>
        <taxon>Delftia</taxon>
    </lineage>
</organism>
<keyword evidence="2" id="KW-1185">Reference proteome</keyword>
<evidence type="ECO:0000313" key="2">
    <source>
        <dbReference type="Proteomes" id="UP000000784"/>
    </source>
</evidence>